<keyword evidence="2" id="KW-1185">Reference proteome</keyword>
<dbReference type="GO" id="GO:0034196">
    <property type="term" value="P:acylglycerol transport"/>
    <property type="evidence" value="ECO:0007669"/>
    <property type="project" value="InterPro"/>
</dbReference>
<gene>
    <name evidence="1" type="ORF">SLEP1_g2806</name>
</gene>
<dbReference type="EMBL" id="BPVZ01000002">
    <property type="protein sequence ID" value="GKU88556.1"/>
    <property type="molecule type" value="Genomic_DNA"/>
</dbReference>
<comment type="caution">
    <text evidence="1">The sequence shown here is derived from an EMBL/GenBank/DDBJ whole genome shotgun (WGS) entry which is preliminary data.</text>
</comment>
<evidence type="ECO:0000313" key="2">
    <source>
        <dbReference type="Proteomes" id="UP001054252"/>
    </source>
</evidence>
<evidence type="ECO:0008006" key="3">
    <source>
        <dbReference type="Google" id="ProtNLM"/>
    </source>
</evidence>
<dbReference type="GO" id="GO:0009941">
    <property type="term" value="C:chloroplast envelope"/>
    <property type="evidence" value="ECO:0007669"/>
    <property type="project" value="TreeGrafter"/>
</dbReference>
<name>A0AAV5HMQ4_9ROSI</name>
<organism evidence="1 2">
    <name type="scientific">Rubroshorea leprosula</name>
    <dbReference type="NCBI Taxonomy" id="152421"/>
    <lineage>
        <taxon>Eukaryota</taxon>
        <taxon>Viridiplantae</taxon>
        <taxon>Streptophyta</taxon>
        <taxon>Embryophyta</taxon>
        <taxon>Tracheophyta</taxon>
        <taxon>Spermatophyta</taxon>
        <taxon>Magnoliopsida</taxon>
        <taxon>eudicotyledons</taxon>
        <taxon>Gunneridae</taxon>
        <taxon>Pentapetalae</taxon>
        <taxon>rosids</taxon>
        <taxon>malvids</taxon>
        <taxon>Malvales</taxon>
        <taxon>Dipterocarpaceae</taxon>
        <taxon>Rubroshorea</taxon>
    </lineage>
</organism>
<dbReference type="AlphaFoldDB" id="A0AAV5HMQ4"/>
<protein>
    <recommendedName>
        <fullName evidence="3">Protein TRIGALACTOSYLDIACYLGLYCEROL 4, chloroplastic</fullName>
    </recommendedName>
</protein>
<dbReference type="GO" id="GO:1990052">
    <property type="term" value="P:ER to chloroplast lipid transport"/>
    <property type="evidence" value="ECO:0007669"/>
    <property type="project" value="InterPro"/>
</dbReference>
<accession>A0AAV5HMQ4</accession>
<sequence length="467" mass="51832">MAKLSSAIDSAFWDQRIATPRTIEGSAKSVPGDPFPLDGARASRELRVQQLSFLGNGFPLGIIPSFSPPSRKELGSLALQSFLFRASIENWWVATIGQIRPKKLVSSIKEELSKGGERKLHVFREAAKCFLDKSLYSVALCTQLALSSATSLLLSGESHGEKEGFRSKLMLYHRLRDHDLTLEAGWPELYIDHKGNYWDVPVSISLDMSSLESDSGFNYRFGIHQNSGNPQAFNSLDGESPSALRPGLCAKAAFSYEKGKEFWRQETRFEDMVVKIDNDVFLQPPSYDLCLSEPHAAISGLVGGMCAAWFGGKKGSISIESEGKGDLPTVTKKRIPFSADLFGSVCYTFQHGRFRNKYGDLTRVDARLDMCSVSALAKRIFKGSSVSNNIAYPRLNLIFQQQVAGPVVVRLDSKFLLGPSSGERGPVMEDLILSLNYSLRLLRSGKVVAWYSPKRKEGMIELRLFEF</sequence>
<dbReference type="PANTHER" id="PTHR34954:SF3">
    <property type="entry name" value="EXPRESSED PROTEIN"/>
    <property type="match status" value="1"/>
</dbReference>
<dbReference type="PANTHER" id="PTHR34954">
    <property type="entry name" value="EXPRESSED PROTEIN"/>
    <property type="match status" value="1"/>
</dbReference>
<dbReference type="GO" id="GO:0070300">
    <property type="term" value="F:phosphatidic acid binding"/>
    <property type="evidence" value="ECO:0007669"/>
    <property type="project" value="InterPro"/>
</dbReference>
<dbReference type="Proteomes" id="UP001054252">
    <property type="component" value="Unassembled WGS sequence"/>
</dbReference>
<reference evidence="1 2" key="1">
    <citation type="journal article" date="2021" name="Commun. Biol.">
        <title>The genome of Shorea leprosula (Dipterocarpaceae) highlights the ecological relevance of drought in aseasonal tropical rainforests.</title>
        <authorList>
            <person name="Ng K.K.S."/>
            <person name="Kobayashi M.J."/>
            <person name="Fawcett J.A."/>
            <person name="Hatakeyama M."/>
            <person name="Paape T."/>
            <person name="Ng C.H."/>
            <person name="Ang C.C."/>
            <person name="Tnah L.H."/>
            <person name="Lee C.T."/>
            <person name="Nishiyama T."/>
            <person name="Sese J."/>
            <person name="O'Brien M.J."/>
            <person name="Copetti D."/>
            <person name="Mohd Noor M.I."/>
            <person name="Ong R.C."/>
            <person name="Putra M."/>
            <person name="Sireger I.Z."/>
            <person name="Indrioko S."/>
            <person name="Kosugi Y."/>
            <person name="Izuno A."/>
            <person name="Isagi Y."/>
            <person name="Lee S.L."/>
            <person name="Shimizu K.K."/>
        </authorList>
    </citation>
    <scope>NUCLEOTIDE SEQUENCE [LARGE SCALE GENOMIC DNA]</scope>
    <source>
        <strain evidence="1">214</strain>
    </source>
</reference>
<proteinExistence type="predicted"/>
<dbReference type="InterPro" id="IPR044160">
    <property type="entry name" value="TGD4-like"/>
</dbReference>
<evidence type="ECO:0000313" key="1">
    <source>
        <dbReference type="EMBL" id="GKU88556.1"/>
    </source>
</evidence>